<dbReference type="PANTHER" id="PTHR34403">
    <property type="entry name" value="TOL-PAL SYSTEM PROTEIN TOLA"/>
    <property type="match status" value="1"/>
</dbReference>
<proteinExistence type="predicted"/>
<feature type="region of interest" description="Disordered" evidence="1">
    <location>
        <begin position="1"/>
        <end position="120"/>
    </location>
</feature>
<feature type="compositionally biased region" description="Basic and acidic residues" evidence="1">
    <location>
        <begin position="90"/>
        <end position="110"/>
    </location>
</feature>
<feature type="compositionally biased region" description="Basic and acidic residues" evidence="1">
    <location>
        <begin position="1"/>
        <end position="80"/>
    </location>
</feature>
<organism evidence="2 3">
    <name type="scientific">Jimgerdemannia flammicorona</name>
    <dbReference type="NCBI Taxonomy" id="994334"/>
    <lineage>
        <taxon>Eukaryota</taxon>
        <taxon>Fungi</taxon>
        <taxon>Fungi incertae sedis</taxon>
        <taxon>Mucoromycota</taxon>
        <taxon>Mucoromycotina</taxon>
        <taxon>Endogonomycetes</taxon>
        <taxon>Endogonales</taxon>
        <taxon>Endogonaceae</taxon>
        <taxon>Jimgerdemannia</taxon>
    </lineage>
</organism>
<accession>A0A433Q9T9</accession>
<keyword evidence="3" id="KW-1185">Reference proteome</keyword>
<gene>
    <name evidence="2" type="ORF">BC938DRAFT_470601</name>
</gene>
<sequence length="232" mass="25651">MADKSELKRYTAQDRRPSSPDPKPDADPKVSQDPKPDADPKVSQDPKPDADPKVSQDPKPDAEPKVSQDPKPDADPKVSQDPKPALNPKPTRDIKHARNPKPAREQKPARDANVPGAKPKTHIDTLREMFRPNTDLEIGLTLTKTLWTGPNGSISEAIRSNGVTCLAQIFSKEVPHNIEAIYDARYLAIDGKDRGGTTIGYHETEKCVYILREIRDANFVELITQIASAEPK</sequence>
<evidence type="ECO:0000313" key="3">
    <source>
        <dbReference type="Proteomes" id="UP000274822"/>
    </source>
</evidence>
<reference evidence="2 3" key="1">
    <citation type="journal article" date="2018" name="New Phytol.">
        <title>Phylogenomics of Endogonaceae and evolution of mycorrhizas within Mucoromycota.</title>
        <authorList>
            <person name="Chang Y."/>
            <person name="Desiro A."/>
            <person name="Na H."/>
            <person name="Sandor L."/>
            <person name="Lipzen A."/>
            <person name="Clum A."/>
            <person name="Barry K."/>
            <person name="Grigoriev I.V."/>
            <person name="Martin F.M."/>
            <person name="Stajich J.E."/>
            <person name="Smith M.E."/>
            <person name="Bonito G."/>
            <person name="Spatafora J.W."/>
        </authorList>
    </citation>
    <scope>NUCLEOTIDE SEQUENCE [LARGE SCALE GENOMIC DNA]</scope>
    <source>
        <strain evidence="2 3">AD002</strain>
    </source>
</reference>
<name>A0A433Q9T9_9FUNG</name>
<dbReference type="PANTHER" id="PTHR34403:SF14">
    <property type="entry name" value="OS05G0225800 PROTEIN"/>
    <property type="match status" value="1"/>
</dbReference>
<comment type="caution">
    <text evidence="2">The sequence shown here is derived from an EMBL/GenBank/DDBJ whole genome shotgun (WGS) entry which is preliminary data.</text>
</comment>
<evidence type="ECO:0000313" key="2">
    <source>
        <dbReference type="EMBL" id="RUS26560.1"/>
    </source>
</evidence>
<evidence type="ECO:0000256" key="1">
    <source>
        <dbReference type="SAM" id="MobiDB-lite"/>
    </source>
</evidence>
<dbReference type="InterPro" id="IPR050972">
    <property type="entry name" value="SDr-like"/>
</dbReference>
<dbReference type="EMBL" id="RBNJ01010186">
    <property type="protein sequence ID" value="RUS26560.1"/>
    <property type="molecule type" value="Genomic_DNA"/>
</dbReference>
<dbReference type="AlphaFoldDB" id="A0A433Q9T9"/>
<protein>
    <submittedName>
        <fullName evidence="2">Uncharacterized protein</fullName>
    </submittedName>
</protein>
<dbReference type="Proteomes" id="UP000274822">
    <property type="component" value="Unassembled WGS sequence"/>
</dbReference>